<evidence type="ECO:0000259" key="2">
    <source>
        <dbReference type="Pfam" id="PF00179"/>
    </source>
</evidence>
<sequence length="248" mass="28023">KKKKKKKKKKKSQQLRGVWIWWEHIGSGSVCFNALNQDWKECYTLCQMMTTLLPFLLRTPNGSDPLNHEAGIMCEKCPDQYTSVVKEMLSKHALSHQLEPFCKGTYNWRTKRLYSTTIQPPQCPSIRTSSSPSLVSQLHHLDLNRLTPTTTTTTTTTTTAFSSSFSSSEKIASTNKMDNDGDSDGIDDNALLDSSDSDREENKNKRDKLKMDATTVPMQTACNDNAMEETMKLIGREGEGRGETRKDK</sequence>
<comment type="caution">
    <text evidence="3">The sequence shown here is derived from an EMBL/GenBank/DDBJ whole genome shotgun (WGS) entry which is preliminary data.</text>
</comment>
<dbReference type="EMBL" id="ASPP01013565">
    <property type="protein sequence ID" value="ETO19536.1"/>
    <property type="molecule type" value="Genomic_DNA"/>
</dbReference>
<reference evidence="3 4" key="1">
    <citation type="journal article" date="2013" name="Curr. Biol.">
        <title>The Genome of the Foraminiferan Reticulomyxa filosa.</title>
        <authorList>
            <person name="Glockner G."/>
            <person name="Hulsmann N."/>
            <person name="Schleicher M."/>
            <person name="Noegel A.A."/>
            <person name="Eichinger L."/>
            <person name="Gallinger C."/>
            <person name="Pawlowski J."/>
            <person name="Sierra R."/>
            <person name="Euteneuer U."/>
            <person name="Pillet L."/>
            <person name="Moustafa A."/>
            <person name="Platzer M."/>
            <person name="Groth M."/>
            <person name="Szafranski K."/>
            <person name="Schliwa M."/>
        </authorList>
    </citation>
    <scope>NUCLEOTIDE SEQUENCE [LARGE SCALE GENOMIC DNA]</scope>
</reference>
<proteinExistence type="predicted"/>
<dbReference type="Gene3D" id="3.10.110.10">
    <property type="entry name" value="Ubiquitin Conjugating Enzyme"/>
    <property type="match status" value="1"/>
</dbReference>
<accession>X6N0E9</accession>
<evidence type="ECO:0000256" key="1">
    <source>
        <dbReference type="SAM" id="MobiDB-lite"/>
    </source>
</evidence>
<dbReference type="OrthoDB" id="269518at2759"/>
<dbReference type="SUPFAM" id="SSF54495">
    <property type="entry name" value="UBC-like"/>
    <property type="match status" value="1"/>
</dbReference>
<dbReference type="Pfam" id="PF00179">
    <property type="entry name" value="UQ_con"/>
    <property type="match status" value="1"/>
</dbReference>
<keyword evidence="4" id="KW-1185">Reference proteome</keyword>
<feature type="domain" description="UBC core" evidence="2">
    <location>
        <begin position="27"/>
        <end position="87"/>
    </location>
</feature>
<feature type="compositionally biased region" description="Low complexity" evidence="1">
    <location>
        <begin position="147"/>
        <end position="168"/>
    </location>
</feature>
<dbReference type="Proteomes" id="UP000023152">
    <property type="component" value="Unassembled WGS sequence"/>
</dbReference>
<evidence type="ECO:0000313" key="3">
    <source>
        <dbReference type="EMBL" id="ETO19536.1"/>
    </source>
</evidence>
<dbReference type="InterPro" id="IPR000608">
    <property type="entry name" value="UBC"/>
</dbReference>
<dbReference type="InterPro" id="IPR016135">
    <property type="entry name" value="UBQ-conjugating_enzyme/RWD"/>
</dbReference>
<dbReference type="AlphaFoldDB" id="X6N0E9"/>
<protein>
    <submittedName>
        <fullName evidence="3">Ubiquitin-conjugating enzyme h</fullName>
    </submittedName>
</protein>
<gene>
    <name evidence="3" type="ORF">RFI_17694</name>
</gene>
<feature type="compositionally biased region" description="Basic and acidic residues" evidence="1">
    <location>
        <begin position="229"/>
        <end position="248"/>
    </location>
</feature>
<evidence type="ECO:0000313" key="4">
    <source>
        <dbReference type="Proteomes" id="UP000023152"/>
    </source>
</evidence>
<organism evidence="3 4">
    <name type="scientific">Reticulomyxa filosa</name>
    <dbReference type="NCBI Taxonomy" id="46433"/>
    <lineage>
        <taxon>Eukaryota</taxon>
        <taxon>Sar</taxon>
        <taxon>Rhizaria</taxon>
        <taxon>Retaria</taxon>
        <taxon>Foraminifera</taxon>
        <taxon>Monothalamids</taxon>
        <taxon>Reticulomyxidae</taxon>
        <taxon>Reticulomyxa</taxon>
    </lineage>
</organism>
<name>X6N0E9_RETFI</name>
<feature type="region of interest" description="Disordered" evidence="1">
    <location>
        <begin position="146"/>
        <end position="248"/>
    </location>
</feature>
<feature type="non-terminal residue" evidence="3">
    <location>
        <position position="1"/>
    </location>
</feature>